<feature type="domain" description="AAA+ ATPase" evidence="3">
    <location>
        <begin position="148"/>
        <end position="283"/>
    </location>
</feature>
<dbReference type="PANTHER" id="PTHR20953:SF3">
    <property type="entry name" value="P-LOOP CONTAINING NUCLEOSIDE TRIPHOSPHATE HYDROLASES SUPERFAMILY PROTEIN"/>
    <property type="match status" value="1"/>
</dbReference>
<evidence type="ECO:0000313" key="5">
    <source>
        <dbReference type="Proteomes" id="UP001299220"/>
    </source>
</evidence>
<accession>A0ABS9CMW9</accession>
<gene>
    <name evidence="4" type="primary">tadA</name>
    <name evidence="4" type="ORF">JQM67_03665</name>
</gene>
<evidence type="ECO:0000259" key="3">
    <source>
        <dbReference type="SMART" id="SM00382"/>
    </source>
</evidence>
<keyword evidence="5" id="KW-1185">Reference proteome</keyword>
<organism evidence="4 5">
    <name type="scientific">Anaeromassilibacillus senegalensis</name>
    <dbReference type="NCBI Taxonomy" id="1673717"/>
    <lineage>
        <taxon>Bacteria</taxon>
        <taxon>Bacillati</taxon>
        <taxon>Bacillota</taxon>
        <taxon>Clostridia</taxon>
        <taxon>Eubacteriales</taxon>
        <taxon>Acutalibacteraceae</taxon>
        <taxon>Anaeromassilibacillus</taxon>
    </lineage>
</organism>
<dbReference type="Pfam" id="PF19568">
    <property type="entry name" value="Spore_III_AA"/>
    <property type="match status" value="1"/>
</dbReference>
<reference evidence="4 5" key="1">
    <citation type="submission" date="2020-12" db="EMBL/GenBank/DDBJ databases">
        <title>Whole genome sequences of gut porcine anaerobes.</title>
        <authorList>
            <person name="Kubasova T."/>
            <person name="Jahodarova E."/>
            <person name="Rychlik I."/>
        </authorList>
    </citation>
    <scope>NUCLEOTIDE SEQUENCE [LARGE SCALE GENOMIC DNA]</scope>
    <source>
        <strain evidence="4 5">An867</strain>
    </source>
</reference>
<sequence>MDFEKAVQYLGRFAPVLKKIPQETKNRVFDIRISVGKPVMLCCGDRVHFLRRDGSVTDYFSPGNMLVTREDVEEIFVRLCGYSVYSHSDEIRSGFVSADRCLRVGIGGTAVLEKGCVKTVRDITSLSVRIPREIRGCSDGIVQAGVNFRRGVLIAGAPSSGKTTLLRDIARYIGTAGHRVVVLDERFELHSDGFDLGACTDILQGYPKQDGFSHAIRCLSPEYVICDELGENDIQAIRAAAFSGVSLIASVHAGSVNELLSRPLCREMLALGAFETIVLLRGKNEPTQAEQILQAGDLLENSGGDSARDLRPDRRVIGIHAAQNA</sequence>
<dbReference type="SUPFAM" id="SSF52540">
    <property type="entry name" value="P-loop containing nucleoside triphosphate hydrolases"/>
    <property type="match status" value="1"/>
</dbReference>
<evidence type="ECO:0000313" key="4">
    <source>
        <dbReference type="EMBL" id="MCF2651691.1"/>
    </source>
</evidence>
<dbReference type="InterPro" id="IPR045735">
    <property type="entry name" value="Spore_III_AA_AAA+_ATPase"/>
</dbReference>
<evidence type="ECO:0000256" key="1">
    <source>
        <dbReference type="ARBA" id="ARBA00022741"/>
    </source>
</evidence>
<dbReference type="Gene3D" id="3.40.50.300">
    <property type="entry name" value="P-loop containing nucleotide triphosphate hydrolases"/>
    <property type="match status" value="1"/>
</dbReference>
<dbReference type="EMBL" id="JAFBIT010000001">
    <property type="protein sequence ID" value="MCF2651691.1"/>
    <property type="molecule type" value="Genomic_DNA"/>
</dbReference>
<keyword evidence="1" id="KW-0547">Nucleotide-binding</keyword>
<dbReference type="InterPro" id="IPR027417">
    <property type="entry name" value="P-loop_NTPase"/>
</dbReference>
<comment type="caution">
    <text evidence="4">The sequence shown here is derived from an EMBL/GenBank/DDBJ whole genome shotgun (WGS) entry which is preliminary data.</text>
</comment>
<dbReference type="InterPro" id="IPR003593">
    <property type="entry name" value="AAA+_ATPase"/>
</dbReference>
<dbReference type="PANTHER" id="PTHR20953">
    <property type="entry name" value="KINASE-RELATED"/>
    <property type="match status" value="1"/>
</dbReference>
<dbReference type="Proteomes" id="UP001299220">
    <property type="component" value="Unassembled WGS sequence"/>
</dbReference>
<name>A0ABS9CMW9_9FIRM</name>
<keyword evidence="2" id="KW-0067">ATP-binding</keyword>
<dbReference type="RefSeq" id="WP_235322698.1">
    <property type="nucleotide sequence ID" value="NZ_JAFBIT010000001.1"/>
</dbReference>
<proteinExistence type="predicted"/>
<dbReference type="SMART" id="SM00382">
    <property type="entry name" value="AAA"/>
    <property type="match status" value="1"/>
</dbReference>
<protein>
    <submittedName>
        <fullName evidence="4">Flp pilus assembly complex ATPase component TadA</fullName>
    </submittedName>
</protein>
<evidence type="ECO:0000256" key="2">
    <source>
        <dbReference type="ARBA" id="ARBA00022840"/>
    </source>
</evidence>